<gene>
    <name evidence="5" type="ORF">SAMN05444277_11111</name>
</gene>
<proteinExistence type="inferred from homology"/>
<organism evidence="5 6">
    <name type="scientific">Parafilimonas terrae</name>
    <dbReference type="NCBI Taxonomy" id="1465490"/>
    <lineage>
        <taxon>Bacteria</taxon>
        <taxon>Pseudomonadati</taxon>
        <taxon>Bacteroidota</taxon>
        <taxon>Chitinophagia</taxon>
        <taxon>Chitinophagales</taxon>
        <taxon>Chitinophagaceae</taxon>
        <taxon>Parafilimonas</taxon>
    </lineage>
</organism>
<evidence type="ECO:0000259" key="4">
    <source>
        <dbReference type="Pfam" id="PF01645"/>
    </source>
</evidence>
<dbReference type="Pfam" id="PF01645">
    <property type="entry name" value="Glu_synthase"/>
    <property type="match status" value="1"/>
</dbReference>
<keyword evidence="3" id="KW-1133">Transmembrane helix</keyword>
<evidence type="ECO:0000313" key="5">
    <source>
        <dbReference type="EMBL" id="SFQ40238.1"/>
    </source>
</evidence>
<dbReference type="OrthoDB" id="9758182at2"/>
<dbReference type="PANTHER" id="PTHR43819:SF1">
    <property type="entry name" value="ARCHAEAL-TYPE GLUTAMATE SYNTHASE [NADPH]"/>
    <property type="match status" value="1"/>
</dbReference>
<dbReference type="EMBL" id="FOXQ01000011">
    <property type="protein sequence ID" value="SFQ40238.1"/>
    <property type="molecule type" value="Genomic_DNA"/>
</dbReference>
<dbReference type="InterPro" id="IPR024188">
    <property type="entry name" value="GltB"/>
</dbReference>
<evidence type="ECO:0000256" key="1">
    <source>
        <dbReference type="ARBA" id="ARBA00009716"/>
    </source>
</evidence>
<name>A0A1I5Y7R5_9BACT</name>
<dbReference type="GO" id="GO:0006537">
    <property type="term" value="P:glutamate biosynthetic process"/>
    <property type="evidence" value="ECO:0007669"/>
    <property type="project" value="InterPro"/>
</dbReference>
<comment type="similarity">
    <text evidence="1 2">Belongs to the glutamate synthase family.</text>
</comment>
<evidence type="ECO:0000256" key="2">
    <source>
        <dbReference type="PIRNR" id="PIRNR006429"/>
    </source>
</evidence>
<dbReference type="SUPFAM" id="SSF51395">
    <property type="entry name" value="FMN-linked oxidoreductases"/>
    <property type="match status" value="1"/>
</dbReference>
<dbReference type="Gene3D" id="3.20.20.70">
    <property type="entry name" value="Aldolase class I"/>
    <property type="match status" value="1"/>
</dbReference>
<keyword evidence="3" id="KW-0812">Transmembrane</keyword>
<evidence type="ECO:0000313" key="6">
    <source>
        <dbReference type="Proteomes" id="UP000199031"/>
    </source>
</evidence>
<keyword evidence="6" id="KW-1185">Reference proteome</keyword>
<sequence length="522" mass="57402">MSSKRKIVSASNIIIVLLVFVNVIILQAAFIENEKWYWALAISLPLLVLAILNIRQKKHAILRNFPVIGYLRYLLESIRPEIRQYFFESELDGKPFSRRQRSIVYQRAKNEKETVAFGMQADPNAPGFEWAAHSAYPKTLHEKDLTVLIGNQYCLQPYRASIYNIGAMSYGALSKTAIMALNKGAKLGGFAHNTGEGGISEYHLGGGDLIWQIGTGYFGCRDEKGEFHPLAFRKNALRPQVKMIELKLSQGAKPGHGGILPASKNTEEIAAIRQVQPHTVVHSPAAHSAFNTPEGMVQFLQLLRELSGGKPVGFKICIGDKQEFIDICQAIKNSGCIPDFISVDGGEGGTGAAPLEFTDHLGMPLYEALAFVKRALDEYGLSGSIKIIAAGKIITAFDILKAIGLGASACYSARGMMFALGCIQALICDSGKCPVGVATQNPALYKGLDPADKGVRVFNYHLNTIKATKELMGACGFARIESVHAAKFFRRTDAQTTRSFEEIYFNKINEFKQQQNFEPQLN</sequence>
<dbReference type="RefSeq" id="WP_090660829.1">
    <property type="nucleotide sequence ID" value="NZ_FOXQ01000011.1"/>
</dbReference>
<protein>
    <submittedName>
        <fullName evidence="5">Glutamate synthase domain-containing protein 2</fullName>
    </submittedName>
</protein>
<dbReference type="InterPro" id="IPR002932">
    <property type="entry name" value="Glu_synthdom"/>
</dbReference>
<keyword evidence="3" id="KW-0472">Membrane</keyword>
<dbReference type="PIRSF" id="PIRSF006429">
    <property type="entry name" value="GOGAT_lg_2"/>
    <property type="match status" value="1"/>
</dbReference>
<dbReference type="GO" id="GO:0015930">
    <property type="term" value="F:glutamate synthase activity"/>
    <property type="evidence" value="ECO:0007669"/>
    <property type="project" value="InterPro"/>
</dbReference>
<feature type="domain" description="Glutamate synthase" evidence="4">
    <location>
        <begin position="164"/>
        <end position="477"/>
    </location>
</feature>
<evidence type="ECO:0000256" key="3">
    <source>
        <dbReference type="SAM" id="Phobius"/>
    </source>
</evidence>
<dbReference type="PANTHER" id="PTHR43819">
    <property type="entry name" value="ARCHAEAL-TYPE GLUTAMATE SYNTHASE [NADPH]"/>
    <property type="match status" value="1"/>
</dbReference>
<dbReference type="CDD" id="cd02808">
    <property type="entry name" value="GltS_FMN"/>
    <property type="match status" value="1"/>
</dbReference>
<dbReference type="Proteomes" id="UP000199031">
    <property type="component" value="Unassembled WGS sequence"/>
</dbReference>
<reference evidence="5 6" key="1">
    <citation type="submission" date="2016-10" db="EMBL/GenBank/DDBJ databases">
        <authorList>
            <person name="de Groot N.N."/>
        </authorList>
    </citation>
    <scope>NUCLEOTIDE SEQUENCE [LARGE SCALE GENOMIC DNA]</scope>
    <source>
        <strain evidence="5 6">DSM 28286</strain>
    </source>
</reference>
<dbReference type="AlphaFoldDB" id="A0A1I5Y7R5"/>
<accession>A0A1I5Y7R5</accession>
<feature type="transmembrane region" description="Helical" evidence="3">
    <location>
        <begin position="7"/>
        <end position="30"/>
    </location>
</feature>
<dbReference type="InterPro" id="IPR013785">
    <property type="entry name" value="Aldolase_TIM"/>
</dbReference>
<feature type="transmembrane region" description="Helical" evidence="3">
    <location>
        <begin position="36"/>
        <end position="54"/>
    </location>
</feature>
<dbReference type="STRING" id="1465490.SAMN05444277_11111"/>